<evidence type="ECO:0000256" key="2">
    <source>
        <dbReference type="ARBA" id="ARBA00022692"/>
    </source>
</evidence>
<keyword evidence="2 5" id="KW-0812">Transmembrane</keyword>
<dbReference type="InterPro" id="IPR036259">
    <property type="entry name" value="MFS_trans_sf"/>
</dbReference>
<dbReference type="AlphaFoldDB" id="A0A9W4MWZ7"/>
<keyword evidence="4 5" id="KW-0472">Membrane</keyword>
<feature type="transmembrane region" description="Helical" evidence="5">
    <location>
        <begin position="54"/>
        <end position="83"/>
    </location>
</feature>
<evidence type="ECO:0000256" key="4">
    <source>
        <dbReference type="ARBA" id="ARBA00023136"/>
    </source>
</evidence>
<feature type="transmembrane region" description="Helical" evidence="5">
    <location>
        <begin position="490"/>
        <end position="515"/>
    </location>
</feature>
<feature type="transmembrane region" description="Helical" evidence="5">
    <location>
        <begin position="128"/>
        <end position="146"/>
    </location>
</feature>
<evidence type="ECO:0000313" key="7">
    <source>
        <dbReference type="EMBL" id="CAG8156935.1"/>
    </source>
</evidence>
<gene>
    <name evidence="7" type="ORF">PNAL_LOCUS6251</name>
</gene>
<evidence type="ECO:0000256" key="3">
    <source>
        <dbReference type="ARBA" id="ARBA00022989"/>
    </source>
</evidence>
<evidence type="ECO:0000313" key="8">
    <source>
        <dbReference type="Proteomes" id="UP001153461"/>
    </source>
</evidence>
<feature type="transmembrane region" description="Helical" evidence="5">
    <location>
        <begin position="103"/>
        <end position="121"/>
    </location>
</feature>
<dbReference type="PROSITE" id="PS00217">
    <property type="entry name" value="SUGAR_TRANSPORT_2"/>
    <property type="match status" value="1"/>
</dbReference>
<proteinExistence type="predicted"/>
<dbReference type="OrthoDB" id="10264505at2759"/>
<comment type="subcellular location">
    <subcellularLocation>
        <location evidence="1">Membrane</location>
        <topology evidence="1">Multi-pass membrane protein</topology>
    </subcellularLocation>
</comment>
<dbReference type="Proteomes" id="UP001153461">
    <property type="component" value="Unassembled WGS sequence"/>
</dbReference>
<dbReference type="EMBL" id="CAJVNV010000321">
    <property type="protein sequence ID" value="CAG8156935.1"/>
    <property type="molecule type" value="Genomic_DNA"/>
</dbReference>
<dbReference type="PROSITE" id="PS00216">
    <property type="entry name" value="SUGAR_TRANSPORT_1"/>
    <property type="match status" value="1"/>
</dbReference>
<keyword evidence="3 5" id="KW-1133">Transmembrane helix</keyword>
<dbReference type="GO" id="GO:0022857">
    <property type="term" value="F:transmembrane transporter activity"/>
    <property type="evidence" value="ECO:0007669"/>
    <property type="project" value="InterPro"/>
</dbReference>
<name>A0A9W4MWZ7_PENNA</name>
<feature type="transmembrane region" description="Helical" evidence="5">
    <location>
        <begin position="152"/>
        <end position="175"/>
    </location>
</feature>
<sequence>MDTINPHRQAFLAIRERAAMDPDYHFRRNPHERRRRALAKLDEAPLGWVHIHTVIIAGLGLFTSAYEMFAINLAVTMLGIVYWQGEDSGSGKVPFNPEAAIKVATLAGAAIGQLLLGWLADRIGRRRVYGYGLMVIILTTLTQVMSSSSRALTMSGILIFWRVIMGVGIGGVYPLSSVITSEFATTKWRGAMMSAVFAMQGFGQFAAAITSLIVTVSFKESLESAKDVAHCTGACQLAVDKMWRWTIGIGAIPACFALCYRLAIPETPRFTFDISRDIIKADKDVRTYLRKLRENATREPVYTPPIQNGVPDFGPKASWSDFYGRYSQWEHGRILLGTAASLFFLDIGKSTEVPRSPQSCKEANIVSAFYGLDLNNSIILGAINWTDTKNIYEILYRNAVGNLILICAGAIPGYLVTIVTVDKIGRMRIQLLGFLVLSALFAVIGLANLDQNDSGLLALYVLTQFCFNFGPNATTFIVPGECFPTRYRATAHGISVAVGKLGAIMAQCVFVPLVYRGAKAPGDAPWLDHVMQIFSGFMFCGFAATFFIHETRRQSLEVLCGEVDPPPRAQYAYVREEIPLREVGPAPSVSTAPRP</sequence>
<dbReference type="SUPFAM" id="SSF103473">
    <property type="entry name" value="MFS general substrate transporter"/>
    <property type="match status" value="1"/>
</dbReference>
<dbReference type="InterPro" id="IPR020846">
    <property type="entry name" value="MFS_dom"/>
</dbReference>
<comment type="caution">
    <text evidence="7">The sequence shown here is derived from an EMBL/GenBank/DDBJ whole genome shotgun (WGS) entry which is preliminary data.</text>
</comment>
<feature type="transmembrane region" description="Helical" evidence="5">
    <location>
        <begin position="399"/>
        <end position="419"/>
    </location>
</feature>
<organism evidence="7 8">
    <name type="scientific">Penicillium nalgiovense</name>
    <dbReference type="NCBI Taxonomy" id="60175"/>
    <lineage>
        <taxon>Eukaryota</taxon>
        <taxon>Fungi</taxon>
        <taxon>Dikarya</taxon>
        <taxon>Ascomycota</taxon>
        <taxon>Pezizomycotina</taxon>
        <taxon>Eurotiomycetes</taxon>
        <taxon>Eurotiomycetidae</taxon>
        <taxon>Eurotiales</taxon>
        <taxon>Aspergillaceae</taxon>
        <taxon>Penicillium</taxon>
    </lineage>
</organism>
<dbReference type="InterPro" id="IPR005829">
    <property type="entry name" value="Sugar_transporter_CS"/>
</dbReference>
<dbReference type="PANTHER" id="PTHR24064">
    <property type="entry name" value="SOLUTE CARRIER FAMILY 22 MEMBER"/>
    <property type="match status" value="1"/>
</dbReference>
<feature type="domain" description="Major facilitator superfamily (MFS) profile" evidence="6">
    <location>
        <begin position="53"/>
        <end position="553"/>
    </location>
</feature>
<dbReference type="Gene3D" id="1.20.1250.20">
    <property type="entry name" value="MFS general substrate transporter like domains"/>
    <property type="match status" value="2"/>
</dbReference>
<accession>A0A9W4MWZ7</accession>
<feature type="transmembrane region" description="Helical" evidence="5">
    <location>
        <begin position="196"/>
        <end position="218"/>
    </location>
</feature>
<dbReference type="GO" id="GO:0016020">
    <property type="term" value="C:membrane"/>
    <property type="evidence" value="ECO:0007669"/>
    <property type="project" value="UniProtKB-SubCell"/>
</dbReference>
<reference evidence="7" key="1">
    <citation type="submission" date="2021-07" db="EMBL/GenBank/DDBJ databases">
        <authorList>
            <person name="Branca A.L. A."/>
        </authorList>
    </citation>
    <scope>NUCLEOTIDE SEQUENCE</scope>
</reference>
<protein>
    <recommendedName>
        <fullName evidence="6">Major facilitator superfamily (MFS) profile domain-containing protein</fullName>
    </recommendedName>
</protein>
<evidence type="ECO:0000259" key="6">
    <source>
        <dbReference type="PROSITE" id="PS50850"/>
    </source>
</evidence>
<dbReference type="CDD" id="cd17364">
    <property type="entry name" value="MFS_PhT"/>
    <property type="match status" value="1"/>
</dbReference>
<evidence type="ECO:0000256" key="1">
    <source>
        <dbReference type="ARBA" id="ARBA00004141"/>
    </source>
</evidence>
<feature type="transmembrane region" description="Helical" evidence="5">
    <location>
        <begin position="530"/>
        <end position="548"/>
    </location>
</feature>
<dbReference type="PROSITE" id="PS50850">
    <property type="entry name" value="MFS"/>
    <property type="match status" value="1"/>
</dbReference>
<dbReference type="InterPro" id="IPR005828">
    <property type="entry name" value="MFS_sugar_transport-like"/>
</dbReference>
<dbReference type="Pfam" id="PF00083">
    <property type="entry name" value="Sugar_tr"/>
    <property type="match status" value="2"/>
</dbReference>
<feature type="transmembrane region" description="Helical" evidence="5">
    <location>
        <begin position="431"/>
        <end position="449"/>
    </location>
</feature>
<evidence type="ECO:0000256" key="5">
    <source>
        <dbReference type="SAM" id="Phobius"/>
    </source>
</evidence>